<gene>
    <name evidence="3" type="primary">LOC100176335</name>
</gene>
<reference evidence="3" key="3">
    <citation type="submission" date="2025-09" db="UniProtKB">
        <authorList>
            <consortium name="Ensembl"/>
        </authorList>
    </citation>
    <scope>IDENTIFICATION</scope>
</reference>
<evidence type="ECO:0000313" key="4">
    <source>
        <dbReference type="Proteomes" id="UP000008144"/>
    </source>
</evidence>
<dbReference type="eggNOG" id="KOG3780">
    <property type="taxonomic scope" value="Eukaryota"/>
</dbReference>
<evidence type="ECO:0000256" key="1">
    <source>
        <dbReference type="ARBA" id="ARBA00005298"/>
    </source>
</evidence>
<accession>F6ULU6</accession>
<evidence type="ECO:0000259" key="2">
    <source>
        <dbReference type="SMART" id="SM01017"/>
    </source>
</evidence>
<dbReference type="OMA" id="THWTETE"/>
<organism evidence="3 4">
    <name type="scientific">Ciona intestinalis</name>
    <name type="common">Transparent sea squirt</name>
    <name type="synonym">Ascidia intestinalis</name>
    <dbReference type="NCBI Taxonomy" id="7719"/>
    <lineage>
        <taxon>Eukaryota</taxon>
        <taxon>Metazoa</taxon>
        <taxon>Chordata</taxon>
        <taxon>Tunicata</taxon>
        <taxon>Ascidiacea</taxon>
        <taxon>Phlebobranchia</taxon>
        <taxon>Cionidae</taxon>
        <taxon>Ciona</taxon>
    </lineage>
</organism>
<dbReference type="InterPro" id="IPR011021">
    <property type="entry name" value="Arrestin-like_N"/>
</dbReference>
<accession>A0A1W2WEH6</accession>
<dbReference type="Proteomes" id="UP000008144">
    <property type="component" value="Unassembled WGS sequence"/>
</dbReference>
<dbReference type="Gene3D" id="2.60.40.640">
    <property type="match status" value="2"/>
</dbReference>
<dbReference type="Pfam" id="PF00339">
    <property type="entry name" value="Arrestin_N"/>
    <property type="match status" value="1"/>
</dbReference>
<protein>
    <submittedName>
        <fullName evidence="3">Arrestin domain-containing protein 3-like</fullName>
    </submittedName>
</protein>
<reference evidence="4" key="1">
    <citation type="journal article" date="2002" name="Science">
        <title>The draft genome of Ciona intestinalis: insights into chordate and vertebrate origins.</title>
        <authorList>
            <person name="Dehal P."/>
            <person name="Satou Y."/>
            <person name="Campbell R.K."/>
            <person name="Chapman J."/>
            <person name="Degnan B."/>
            <person name="De Tomaso A."/>
            <person name="Davidson B."/>
            <person name="Di Gregorio A."/>
            <person name="Gelpke M."/>
            <person name="Goodstein D.M."/>
            <person name="Harafuji N."/>
            <person name="Hastings K.E."/>
            <person name="Ho I."/>
            <person name="Hotta K."/>
            <person name="Huang W."/>
            <person name="Kawashima T."/>
            <person name="Lemaire P."/>
            <person name="Martinez D."/>
            <person name="Meinertzhagen I.A."/>
            <person name="Necula S."/>
            <person name="Nonaka M."/>
            <person name="Putnam N."/>
            <person name="Rash S."/>
            <person name="Saiga H."/>
            <person name="Satake M."/>
            <person name="Terry A."/>
            <person name="Yamada L."/>
            <person name="Wang H.G."/>
            <person name="Awazu S."/>
            <person name="Azumi K."/>
            <person name="Boore J."/>
            <person name="Branno M."/>
            <person name="Chin-Bow S."/>
            <person name="DeSantis R."/>
            <person name="Doyle S."/>
            <person name="Francino P."/>
            <person name="Keys D.N."/>
            <person name="Haga S."/>
            <person name="Hayashi H."/>
            <person name="Hino K."/>
            <person name="Imai K.S."/>
            <person name="Inaba K."/>
            <person name="Kano S."/>
            <person name="Kobayashi K."/>
            <person name="Kobayashi M."/>
            <person name="Lee B.I."/>
            <person name="Makabe K.W."/>
            <person name="Manohar C."/>
            <person name="Matassi G."/>
            <person name="Medina M."/>
            <person name="Mochizuki Y."/>
            <person name="Mount S."/>
            <person name="Morishita T."/>
            <person name="Miura S."/>
            <person name="Nakayama A."/>
            <person name="Nishizaka S."/>
            <person name="Nomoto H."/>
            <person name="Ohta F."/>
            <person name="Oishi K."/>
            <person name="Rigoutsos I."/>
            <person name="Sano M."/>
            <person name="Sasaki A."/>
            <person name="Sasakura Y."/>
            <person name="Shoguchi E."/>
            <person name="Shin-i T."/>
            <person name="Spagnuolo A."/>
            <person name="Stainier D."/>
            <person name="Suzuki M.M."/>
            <person name="Tassy O."/>
            <person name="Takatori N."/>
            <person name="Tokuoka M."/>
            <person name="Yagi K."/>
            <person name="Yoshizaki F."/>
            <person name="Wada S."/>
            <person name="Zhang C."/>
            <person name="Hyatt P.D."/>
            <person name="Larimer F."/>
            <person name="Detter C."/>
            <person name="Doggett N."/>
            <person name="Glavina T."/>
            <person name="Hawkins T."/>
            <person name="Richardson P."/>
            <person name="Lucas S."/>
            <person name="Kohara Y."/>
            <person name="Levine M."/>
            <person name="Satoh N."/>
            <person name="Rokhsar D.S."/>
        </authorList>
    </citation>
    <scope>NUCLEOTIDE SEQUENCE [LARGE SCALE GENOMIC DNA]</scope>
</reference>
<dbReference type="InterPro" id="IPR014756">
    <property type="entry name" value="Ig_E-set"/>
</dbReference>
<dbReference type="InterPro" id="IPR011022">
    <property type="entry name" value="Arrestin_C-like"/>
</dbReference>
<dbReference type="RefSeq" id="XP_002129778.1">
    <property type="nucleotide sequence ID" value="XM_002129742.4"/>
</dbReference>
<dbReference type="AlphaFoldDB" id="A0A1W2WEH6"/>
<dbReference type="FunCoup" id="A0A1W2WEH6">
    <property type="interactions" value="2"/>
</dbReference>
<proteinExistence type="inferred from homology"/>
<evidence type="ECO:0000313" key="3">
    <source>
        <dbReference type="Ensembl" id="ENSCINP00000027148.2"/>
    </source>
</evidence>
<dbReference type="PANTHER" id="PTHR11188:SF176">
    <property type="entry name" value="ARRESTIN DOMAIN-CONTAINING PROTEIN 1"/>
    <property type="match status" value="1"/>
</dbReference>
<dbReference type="Ensembl" id="ENSCINT00000027394.2">
    <property type="protein sequence ID" value="ENSCINP00000027148.2"/>
    <property type="gene ID" value="ENSCING00000015247.2"/>
</dbReference>
<dbReference type="InterPro" id="IPR050357">
    <property type="entry name" value="Arrestin_domain-protein"/>
</dbReference>
<sequence length="390" mass="42874">MGKLQSFYVGFNEGKSVFRPGESVCGSIVINLAAPMKMKAVKIKFVGKANVHWSESRGSGKNRRTVHYRSSETYFEQTSYVYGQGSMGPYQNEKKLPGGQSNFPFQFILPPQLPSSFEGAHGYVRYVVHASIDKPWKFDPNTKTAFTVLDMLDLNQEQHARSPATMNDSKTLCCLCCASGPIAAEVHIDRTGYVPGEFIAVNANVENGSSSKLPGTSASIIQSVTFKTTRKSRTRSNTVVEINGQGMDAGKSLQWNNERLQVPALPPSMLRFCNIIDIQYHLQFTVVTPGTSINLRLNLPIQLGTIPLQGLTPYSIHPPMGSFPVSSPPVEPSAPPPPTYEPPPPTYMAAVGGEVNIRDEDDNEHIVGGTSYAPQYTYYDWSQSAFTYTN</sequence>
<dbReference type="GeneTree" id="ENSGT00940000164837"/>
<comment type="similarity">
    <text evidence="1">Belongs to the arrestin family.</text>
</comment>
<dbReference type="GeneID" id="100176335"/>
<feature type="domain" description="Arrestin C-terminal-like" evidence="2">
    <location>
        <begin position="178"/>
        <end position="308"/>
    </location>
</feature>
<dbReference type="SMART" id="SM01017">
    <property type="entry name" value="Arrestin_C"/>
    <property type="match status" value="1"/>
</dbReference>
<dbReference type="GO" id="GO:0015031">
    <property type="term" value="P:protein transport"/>
    <property type="evidence" value="ECO:0000318"/>
    <property type="project" value="GO_Central"/>
</dbReference>
<reference evidence="3" key="2">
    <citation type="submission" date="2025-08" db="UniProtKB">
        <authorList>
            <consortium name="Ensembl"/>
        </authorList>
    </citation>
    <scope>IDENTIFICATION</scope>
</reference>
<name>A0A1W2WEH6_CIOIN</name>
<dbReference type="InterPro" id="IPR014752">
    <property type="entry name" value="Arrestin-like_C"/>
</dbReference>
<dbReference type="GO" id="GO:0005737">
    <property type="term" value="C:cytoplasm"/>
    <property type="evidence" value="ECO:0000318"/>
    <property type="project" value="GO_Central"/>
</dbReference>
<dbReference type="KEGG" id="cin:100176335"/>
<dbReference type="STRING" id="7719.ENSCINP00000027148"/>
<dbReference type="PANTHER" id="PTHR11188">
    <property type="entry name" value="ARRESTIN DOMAIN CONTAINING PROTEIN"/>
    <property type="match status" value="1"/>
</dbReference>
<dbReference type="OrthoDB" id="2333384at2759"/>
<dbReference type="Pfam" id="PF02752">
    <property type="entry name" value="Arrestin_C"/>
    <property type="match status" value="1"/>
</dbReference>
<dbReference type="InParanoid" id="A0A1W2WEH6"/>
<keyword evidence="4" id="KW-1185">Reference proteome</keyword>
<dbReference type="SUPFAM" id="SSF81296">
    <property type="entry name" value="E set domains"/>
    <property type="match status" value="2"/>
</dbReference>